<protein>
    <submittedName>
        <fullName evidence="1">Alpha-galactosidase</fullName>
        <ecNumber evidence="1">3.2.1.22</ecNumber>
    </submittedName>
</protein>
<sequence length="692" mass="78905">MTEIEMKGKRDSFWLLRDLASGKTYPISAPSFEIDGETIPVELAGVQLIRTCALANGSHEFELQGPLMSHPFLSVKLVFRMAYDNPIIRFRYSLMSVRECQMTKTHGEDSILYFSFHAMGSAKEVRFSEFNEMVHSYTMTETEVRQEQFEANQWIMGPMMVSTLDNLTSLIAYEHGSQYPDAYLAFALKGNRSVRVRAVKGNYYKGRLIGPRSSYDTIWFEAGICAGDETSMAAYYRQFVLRYLSLNNESRKPYLFYNTWAFQERNKHWYQKSYLDSMNFARMDAEIDRAHAIGIEVFVIDTGWYDKTGDWQVNEARFPDRMHLIKAKLDNYGMKLGLWFDPKAAAASSRMLSHNINNRQSYNGKVYDKHPVWETEESSPMCLVSDYAVDFADELIRLHREIGVTYFKWDAIGQYGCNDPDHHHGNTHCSLEEREQCYAFELPLYLTRIVEKVTSQCPDAIIDLDITEGYRCAGLSFLSAGKFFLLNNGPYFANFDISKNVDIQFSNENLFFHPGPARGWICRSPLTYDKWIPTVLLLTHYLADDPKESQRINIGSLILGQNGIWGDLLNLSAEGVDLMAKCLSLYKQVRDEITKATIRRTGLPGSNGEVYEKIDPSTGKGVMVAFASSFGKPWGTPRPTQCQYISFEKVDRNAWVSEGGEVQFDSAGRAVLSCTFDKPTACIAFFGIDNDS</sequence>
<dbReference type="Proteomes" id="UP001305702">
    <property type="component" value="Chromosome"/>
</dbReference>
<dbReference type="AlphaFoldDB" id="A0AA96RI14"/>
<dbReference type="SUPFAM" id="SSF51445">
    <property type="entry name" value="(Trans)glycosidases"/>
    <property type="match status" value="1"/>
</dbReference>
<evidence type="ECO:0000313" key="2">
    <source>
        <dbReference type="Proteomes" id="UP001305702"/>
    </source>
</evidence>
<dbReference type="EC" id="3.2.1.22" evidence="1"/>
<reference evidence="1 2" key="1">
    <citation type="submission" date="2022-02" db="EMBL/GenBank/DDBJ databases">
        <title>Paenibacillus sp. MBLB1776 Whole Genome Shotgun Sequencing.</title>
        <authorList>
            <person name="Hwang C.Y."/>
            <person name="Cho E.-S."/>
            <person name="Seo M.-J."/>
        </authorList>
    </citation>
    <scope>NUCLEOTIDE SEQUENCE [LARGE SCALE GENOMIC DNA]</scope>
    <source>
        <strain evidence="1 2">MBLB1776</strain>
    </source>
</reference>
<dbReference type="Pfam" id="PF02065">
    <property type="entry name" value="Melibiase"/>
    <property type="match status" value="1"/>
</dbReference>
<dbReference type="KEGG" id="paun:MJA45_13375"/>
<keyword evidence="2" id="KW-1185">Reference proteome</keyword>
<name>A0AA96RI14_9BACL</name>
<dbReference type="Gene3D" id="3.20.20.70">
    <property type="entry name" value="Aldolase class I"/>
    <property type="match status" value="1"/>
</dbReference>
<dbReference type="InterPro" id="IPR017853">
    <property type="entry name" value="GH"/>
</dbReference>
<proteinExistence type="predicted"/>
<keyword evidence="1" id="KW-0326">Glycosidase</keyword>
<dbReference type="RefSeq" id="WP_315607744.1">
    <property type="nucleotide sequence ID" value="NZ_CP130318.1"/>
</dbReference>
<evidence type="ECO:0000313" key="1">
    <source>
        <dbReference type="EMBL" id="WNQ13963.1"/>
    </source>
</evidence>
<organism evidence="1 2">
    <name type="scientific">Paenibacillus aurantius</name>
    <dbReference type="NCBI Taxonomy" id="2918900"/>
    <lineage>
        <taxon>Bacteria</taxon>
        <taxon>Bacillati</taxon>
        <taxon>Bacillota</taxon>
        <taxon>Bacilli</taxon>
        <taxon>Bacillales</taxon>
        <taxon>Paenibacillaceae</taxon>
        <taxon>Paenibacillus</taxon>
    </lineage>
</organism>
<dbReference type="EMBL" id="CP130318">
    <property type="protein sequence ID" value="WNQ13963.1"/>
    <property type="molecule type" value="Genomic_DNA"/>
</dbReference>
<dbReference type="GO" id="GO:0004557">
    <property type="term" value="F:alpha-galactosidase activity"/>
    <property type="evidence" value="ECO:0007669"/>
    <property type="project" value="UniProtKB-EC"/>
</dbReference>
<gene>
    <name evidence="1" type="ORF">MJA45_13375</name>
</gene>
<dbReference type="InterPro" id="IPR050985">
    <property type="entry name" value="Alpha-glycosidase_related"/>
</dbReference>
<dbReference type="InterPro" id="IPR013785">
    <property type="entry name" value="Aldolase_TIM"/>
</dbReference>
<accession>A0AA96RI14</accession>
<keyword evidence="1" id="KW-0378">Hydrolase</keyword>
<dbReference type="PANTHER" id="PTHR43053">
    <property type="entry name" value="GLYCOSIDASE FAMILY 31"/>
    <property type="match status" value="1"/>
</dbReference>